<accession>A0A1H1LGI3</accession>
<evidence type="ECO:0000313" key="2">
    <source>
        <dbReference type="EMBL" id="SDR73422.1"/>
    </source>
</evidence>
<dbReference type="Proteomes" id="UP001486808">
    <property type="component" value="Unassembled WGS sequence"/>
</dbReference>
<evidence type="ECO:0000313" key="1">
    <source>
        <dbReference type="EMBL" id="GAA6129672.1"/>
    </source>
</evidence>
<protein>
    <submittedName>
        <fullName evidence="2">Uncharacterized protein</fullName>
    </submittedName>
</protein>
<sequence>MWTIRQFSFLVLVVLFSPLAKGWNLFSDDISVALTVVDEQGKAIPYPTVWGYVLPRSKPESINGEDLWRLTMRYRSSFEFATAYNRIIPSLLVMPMGNSDGKASFKVDYEFLEGRGNKRPAALQVGFTVMKNGYLPARAYFSVGRESRLSADVVLKRDPEHKPEMQPYIQEYERVRYELSDPNRNETLRSTAHKDTAELRQSLLSAAKQAMNAGDDSAAARIYTRLIYAPSTMIYNGQVTGWAQQEPRSDESLSYLKEAYRLAPDNIYIAATYVNTMAYEEFKVPGSGPLSKRSDEVRVAFSIFLTELDDLLLKNKKQVWPGFLWEQANWHDYHGAAGERQVALDLLEQLYEDEPKYMGREEMFRFYR</sequence>
<dbReference type="EMBL" id="LT629763">
    <property type="protein sequence ID" value="SDR73422.1"/>
    <property type="molecule type" value="Genomic_DNA"/>
</dbReference>
<evidence type="ECO:0000313" key="3">
    <source>
        <dbReference type="Proteomes" id="UP000243413"/>
    </source>
</evidence>
<gene>
    <name evidence="1" type="ORF">NBRC116187_00320</name>
    <name evidence="2" type="ORF">SAMN05216271_0213</name>
</gene>
<dbReference type="RefSeq" id="WP_092283104.1">
    <property type="nucleotide sequence ID" value="NZ_BAABWD010000001.1"/>
</dbReference>
<evidence type="ECO:0000313" key="4">
    <source>
        <dbReference type="Proteomes" id="UP001486808"/>
    </source>
</evidence>
<dbReference type="AlphaFoldDB" id="A0A1H1LGI3"/>
<proteinExistence type="predicted"/>
<reference evidence="3" key="1">
    <citation type="submission" date="2016-10" db="EMBL/GenBank/DDBJ databases">
        <authorList>
            <person name="Varghese N."/>
            <person name="Submissions S."/>
        </authorList>
    </citation>
    <scope>NUCLEOTIDE SEQUENCE [LARGE SCALE GENOMIC DNA]</scope>
    <source>
        <strain evidence="3">JCM 14963</strain>
    </source>
</reference>
<name>A0A1H1LGI3_9GAMM</name>
<dbReference type="Proteomes" id="UP000243413">
    <property type="component" value="Chromosome I"/>
</dbReference>
<dbReference type="EMBL" id="BAABWD010000001">
    <property type="protein sequence ID" value="GAA6129672.1"/>
    <property type="molecule type" value="Genomic_DNA"/>
</dbReference>
<reference evidence="1 4" key="3">
    <citation type="submission" date="2024-04" db="EMBL/GenBank/DDBJ databases">
        <title>Draft genome sequence of Halopseudomonas sabulinigri NBRC 116187.</title>
        <authorList>
            <person name="Miyakawa T."/>
            <person name="Kusuya Y."/>
            <person name="Miura T."/>
        </authorList>
    </citation>
    <scope>NUCLEOTIDE SEQUENCE [LARGE SCALE GENOMIC DNA]</scope>
    <source>
        <strain evidence="1 4">4NH20-0042</strain>
    </source>
</reference>
<organism evidence="2 3">
    <name type="scientific">Halopseudomonas sabulinigri</name>
    <dbReference type="NCBI Taxonomy" id="472181"/>
    <lineage>
        <taxon>Bacteria</taxon>
        <taxon>Pseudomonadati</taxon>
        <taxon>Pseudomonadota</taxon>
        <taxon>Gammaproteobacteria</taxon>
        <taxon>Pseudomonadales</taxon>
        <taxon>Pseudomonadaceae</taxon>
        <taxon>Halopseudomonas</taxon>
    </lineage>
</organism>
<keyword evidence="4" id="KW-1185">Reference proteome</keyword>
<reference evidence="2" key="2">
    <citation type="submission" date="2016-10" db="EMBL/GenBank/DDBJ databases">
        <authorList>
            <person name="de Groot N.N."/>
        </authorList>
    </citation>
    <scope>NUCLEOTIDE SEQUENCE [LARGE SCALE GENOMIC DNA]</scope>
    <source>
        <strain evidence="2">JCM 14963</strain>
    </source>
</reference>